<evidence type="ECO:0000256" key="2">
    <source>
        <dbReference type="ARBA" id="ARBA00004319"/>
    </source>
</evidence>
<dbReference type="PROSITE" id="PS00194">
    <property type="entry name" value="THIOREDOXIN_1"/>
    <property type="match status" value="2"/>
</dbReference>
<dbReference type="CDD" id="cd02995">
    <property type="entry name" value="PDI_a_PDI_a'_C"/>
    <property type="match status" value="1"/>
</dbReference>
<evidence type="ECO:0000256" key="1">
    <source>
        <dbReference type="ARBA" id="ARBA00001182"/>
    </source>
</evidence>
<sequence length="489" mass="55298">MRSLFILAAVVASSFVFASDDVIVLGDSNFADEIKSLEVALVKFYAPWCGHCKKLAPEFDKAAPKLKANDPPIALVKVDCTVEKDTCQQFGVSGYPTLKIFRNGQLAQDYDGPREADGIIKYMRGQAGPSAKEITSLKEYEKFISQEDNAVFGFFESESKLKDSFFKVADTERDRFRFGYSSNAEVLKKAGYTDDIVVFVPKKLHNKFDPNEFKYDGNYDTDKIKSFLVSETNGYAGIRTQGNAFQFEARPLVVVYYNVDYVKDPKGSNYWRNRVLKVAQEYKRKVHFSVSNKEEYGGEIEQAGLGDRKDSDKPIVVMYTDSGKYPMDQAFSVVNLQKFVQDVLDEKVEPYMKSEDVPAEQGDLKVLVAKNYKELILDSDKDVLIEFYAPWCGHCKSLAPKYEELATKLAKEDVIIAKMDATANDVPPMFEVRGFPTLFWLPKGDRKNPVPYNAGREVKDFIAFIAKHSTDGLKGYDRSGKKIKKKSEL</sequence>
<gene>
    <name evidence="15" type="ORF">PMAYCL1PPCAC_23390</name>
</gene>
<dbReference type="FunFam" id="3.40.30.10:FF:000017">
    <property type="entry name" value="Protein disulfide-isomerase A4"/>
    <property type="match status" value="1"/>
</dbReference>
<comment type="subcellular location">
    <subcellularLocation>
        <location evidence="2">Endoplasmic reticulum lumen</location>
    </subcellularLocation>
</comment>
<evidence type="ECO:0000256" key="10">
    <source>
        <dbReference type="ARBA" id="ARBA00023284"/>
    </source>
</evidence>
<dbReference type="InterPro" id="IPR005792">
    <property type="entry name" value="Prot_disulphide_isomerase"/>
</dbReference>
<protein>
    <recommendedName>
        <fullName evidence="4 13">Protein disulfide-isomerase</fullName>
        <ecNumber evidence="4 13">5.3.4.1</ecNumber>
    </recommendedName>
</protein>
<dbReference type="Proteomes" id="UP001328107">
    <property type="component" value="Unassembled WGS sequence"/>
</dbReference>
<dbReference type="PROSITE" id="PS51352">
    <property type="entry name" value="THIOREDOXIN_2"/>
    <property type="match status" value="2"/>
</dbReference>
<dbReference type="EC" id="5.3.4.1" evidence="4 13"/>
<feature type="disulfide bond" description="Redox-active" evidence="11">
    <location>
        <begin position="49"/>
        <end position="52"/>
    </location>
</feature>
<evidence type="ECO:0000256" key="13">
    <source>
        <dbReference type="RuleBase" id="RU361130"/>
    </source>
</evidence>
<dbReference type="InterPro" id="IPR005788">
    <property type="entry name" value="PDI_thioredoxin-like_dom"/>
</dbReference>
<keyword evidence="16" id="KW-1185">Reference proteome</keyword>
<evidence type="ECO:0000256" key="9">
    <source>
        <dbReference type="ARBA" id="ARBA00023235"/>
    </source>
</evidence>
<dbReference type="FunFam" id="3.40.30.10:FF:000045">
    <property type="entry name" value="Disulfide-isomerase A3"/>
    <property type="match status" value="1"/>
</dbReference>
<dbReference type="FunFam" id="3.40.30.10:FF:000077">
    <property type="entry name" value="Protein disulfide-isomerase"/>
    <property type="match status" value="1"/>
</dbReference>
<comment type="similarity">
    <text evidence="3 12">Belongs to the protein disulfide isomerase family.</text>
</comment>
<dbReference type="GO" id="GO:0006457">
    <property type="term" value="P:protein folding"/>
    <property type="evidence" value="ECO:0007669"/>
    <property type="project" value="TreeGrafter"/>
</dbReference>
<evidence type="ECO:0000313" key="16">
    <source>
        <dbReference type="Proteomes" id="UP001328107"/>
    </source>
</evidence>
<dbReference type="Pfam" id="PF13848">
    <property type="entry name" value="Thioredoxin_6"/>
    <property type="match status" value="1"/>
</dbReference>
<feature type="signal peptide" evidence="13">
    <location>
        <begin position="1"/>
        <end position="18"/>
    </location>
</feature>
<dbReference type="PRINTS" id="PR00421">
    <property type="entry name" value="THIOREDOXIN"/>
</dbReference>
<evidence type="ECO:0000256" key="8">
    <source>
        <dbReference type="ARBA" id="ARBA00023157"/>
    </source>
</evidence>
<feature type="domain" description="Thioredoxin" evidence="14">
    <location>
        <begin position="346"/>
        <end position="470"/>
    </location>
</feature>
<name>A0AAN5CZA5_9BILA</name>
<evidence type="ECO:0000256" key="5">
    <source>
        <dbReference type="ARBA" id="ARBA00022729"/>
    </source>
</evidence>
<evidence type="ECO:0000313" key="15">
    <source>
        <dbReference type="EMBL" id="GMR53195.1"/>
    </source>
</evidence>
<dbReference type="GO" id="GO:0034976">
    <property type="term" value="P:response to endoplasmic reticulum stress"/>
    <property type="evidence" value="ECO:0007669"/>
    <property type="project" value="TreeGrafter"/>
</dbReference>
<feature type="domain" description="Thioredoxin" evidence="14">
    <location>
        <begin position="6"/>
        <end position="128"/>
    </location>
</feature>
<evidence type="ECO:0000256" key="4">
    <source>
        <dbReference type="ARBA" id="ARBA00012723"/>
    </source>
</evidence>
<dbReference type="EMBL" id="BTRK01000005">
    <property type="protein sequence ID" value="GMR53195.1"/>
    <property type="molecule type" value="Genomic_DNA"/>
</dbReference>
<dbReference type="AlphaFoldDB" id="A0AAN5CZA5"/>
<feature type="disulfide bond" description="Redox-active" evidence="11">
    <location>
        <begin position="392"/>
        <end position="395"/>
    </location>
</feature>
<dbReference type="SUPFAM" id="SSF52833">
    <property type="entry name" value="Thioredoxin-like"/>
    <property type="match status" value="3"/>
</dbReference>
<keyword evidence="10 11" id="KW-0676">Redox-active center</keyword>
<dbReference type="PANTHER" id="PTHR18929:SF132">
    <property type="entry name" value="PROTEIN DISULFIDE-ISOMERASE A3"/>
    <property type="match status" value="1"/>
</dbReference>
<reference evidence="16" key="1">
    <citation type="submission" date="2022-10" db="EMBL/GenBank/DDBJ databases">
        <title>Genome assembly of Pristionchus species.</title>
        <authorList>
            <person name="Yoshida K."/>
            <person name="Sommer R.J."/>
        </authorList>
    </citation>
    <scope>NUCLEOTIDE SEQUENCE [LARGE SCALE GENOMIC DNA]</scope>
    <source>
        <strain evidence="16">RS5460</strain>
    </source>
</reference>
<dbReference type="NCBIfam" id="TIGR01130">
    <property type="entry name" value="ER_PDI_fam"/>
    <property type="match status" value="1"/>
</dbReference>
<dbReference type="GO" id="GO:0003756">
    <property type="term" value="F:protein disulfide isomerase activity"/>
    <property type="evidence" value="ECO:0007669"/>
    <property type="project" value="UniProtKB-EC"/>
</dbReference>
<evidence type="ECO:0000259" key="14">
    <source>
        <dbReference type="PROSITE" id="PS51352"/>
    </source>
</evidence>
<accession>A0AAN5CZA5</accession>
<evidence type="ECO:0000256" key="6">
    <source>
        <dbReference type="ARBA" id="ARBA00022737"/>
    </source>
</evidence>
<organism evidence="15 16">
    <name type="scientific">Pristionchus mayeri</name>
    <dbReference type="NCBI Taxonomy" id="1317129"/>
    <lineage>
        <taxon>Eukaryota</taxon>
        <taxon>Metazoa</taxon>
        <taxon>Ecdysozoa</taxon>
        <taxon>Nematoda</taxon>
        <taxon>Chromadorea</taxon>
        <taxon>Rhabditida</taxon>
        <taxon>Rhabditina</taxon>
        <taxon>Diplogasteromorpha</taxon>
        <taxon>Diplogasteroidea</taxon>
        <taxon>Neodiplogasteridae</taxon>
        <taxon>Pristionchus</taxon>
    </lineage>
</organism>
<dbReference type="FunFam" id="3.40.30.10:FF:000303">
    <property type="entry name" value="Protein disulfide-isomerase"/>
    <property type="match status" value="1"/>
</dbReference>
<keyword evidence="9 13" id="KW-0413">Isomerase</keyword>
<dbReference type="CDD" id="cd02961">
    <property type="entry name" value="PDI_a_family"/>
    <property type="match status" value="1"/>
</dbReference>
<keyword evidence="8 11" id="KW-1015">Disulfide bond</keyword>
<keyword evidence="6" id="KW-0677">Repeat</keyword>
<evidence type="ECO:0000256" key="11">
    <source>
        <dbReference type="PIRSR" id="PIRSR605792-51"/>
    </source>
</evidence>
<keyword evidence="5 13" id="KW-0732">Signal</keyword>
<dbReference type="InterPro" id="IPR017937">
    <property type="entry name" value="Thioredoxin_CS"/>
</dbReference>
<dbReference type="Pfam" id="PF00085">
    <property type="entry name" value="Thioredoxin"/>
    <property type="match status" value="2"/>
</dbReference>
<dbReference type="NCBIfam" id="TIGR01126">
    <property type="entry name" value="pdi_dom"/>
    <property type="match status" value="2"/>
</dbReference>
<comment type="caution">
    <text evidence="15">The sequence shown here is derived from an EMBL/GenBank/DDBJ whole genome shotgun (WGS) entry which is preliminary data.</text>
</comment>
<evidence type="ECO:0000256" key="12">
    <source>
        <dbReference type="RuleBase" id="RU004208"/>
    </source>
</evidence>
<feature type="chain" id="PRO_5042668215" description="Protein disulfide-isomerase" evidence="13">
    <location>
        <begin position="19"/>
        <end position="489"/>
    </location>
</feature>
<evidence type="ECO:0000256" key="3">
    <source>
        <dbReference type="ARBA" id="ARBA00006347"/>
    </source>
</evidence>
<keyword evidence="7" id="KW-0256">Endoplasmic reticulum</keyword>
<dbReference type="GO" id="GO:0005788">
    <property type="term" value="C:endoplasmic reticulum lumen"/>
    <property type="evidence" value="ECO:0007669"/>
    <property type="project" value="UniProtKB-SubCell"/>
</dbReference>
<dbReference type="Gene3D" id="3.40.30.10">
    <property type="entry name" value="Glutaredoxin"/>
    <property type="match status" value="4"/>
</dbReference>
<dbReference type="InterPro" id="IPR036249">
    <property type="entry name" value="Thioredoxin-like_sf"/>
</dbReference>
<comment type="catalytic activity">
    <reaction evidence="1 13">
        <text>Catalyzes the rearrangement of -S-S- bonds in proteins.</text>
        <dbReference type="EC" id="5.3.4.1"/>
    </reaction>
</comment>
<evidence type="ECO:0000256" key="7">
    <source>
        <dbReference type="ARBA" id="ARBA00022824"/>
    </source>
</evidence>
<dbReference type="InterPro" id="IPR013766">
    <property type="entry name" value="Thioredoxin_domain"/>
</dbReference>
<dbReference type="PANTHER" id="PTHR18929">
    <property type="entry name" value="PROTEIN DISULFIDE ISOMERASE"/>
    <property type="match status" value="1"/>
</dbReference>
<proteinExistence type="inferred from homology"/>